<protein>
    <submittedName>
        <fullName evidence="8">Glycosyltransferase</fullName>
    </submittedName>
</protein>
<feature type="domain" description="Glycosyltransferase subfamily 4-like N-terminal" evidence="7">
    <location>
        <begin position="676"/>
        <end position="854"/>
    </location>
</feature>
<name>A0A553GX70_9PSED</name>
<evidence type="ECO:0000313" key="9">
    <source>
        <dbReference type="Proteomes" id="UP000315235"/>
    </source>
</evidence>
<keyword evidence="2" id="KW-1003">Cell membrane</keyword>
<keyword evidence="9" id="KW-1185">Reference proteome</keyword>
<dbReference type="AlphaFoldDB" id="A0A553GX70"/>
<dbReference type="Gene3D" id="3.40.50.2000">
    <property type="entry name" value="Glycogen Phosphorylase B"/>
    <property type="match status" value="2"/>
</dbReference>
<comment type="caution">
    <text evidence="8">The sequence shown here is derived from an EMBL/GenBank/DDBJ whole genome shotgun (WGS) entry which is preliminary data.</text>
</comment>
<dbReference type="Pfam" id="PF00535">
    <property type="entry name" value="Glycos_transf_2"/>
    <property type="match status" value="1"/>
</dbReference>
<gene>
    <name evidence="8" type="ORF">FM069_15210</name>
</gene>
<evidence type="ECO:0000256" key="5">
    <source>
        <dbReference type="SAM" id="Coils"/>
    </source>
</evidence>
<evidence type="ECO:0000259" key="7">
    <source>
        <dbReference type="Pfam" id="PF13439"/>
    </source>
</evidence>
<keyword evidence="5" id="KW-0175">Coiled coil</keyword>
<dbReference type="Proteomes" id="UP000315235">
    <property type="component" value="Unassembled WGS sequence"/>
</dbReference>
<evidence type="ECO:0000256" key="1">
    <source>
        <dbReference type="ARBA" id="ARBA00006739"/>
    </source>
</evidence>
<dbReference type="GO" id="GO:0016757">
    <property type="term" value="F:glycosyltransferase activity"/>
    <property type="evidence" value="ECO:0007669"/>
    <property type="project" value="UniProtKB-KW"/>
</dbReference>
<dbReference type="InterPro" id="IPR028098">
    <property type="entry name" value="Glyco_trans_4-like_N"/>
</dbReference>
<feature type="domain" description="Glycosyltransferase 2-like" evidence="6">
    <location>
        <begin position="395"/>
        <end position="563"/>
    </location>
</feature>
<dbReference type="Pfam" id="PF13439">
    <property type="entry name" value="Glyco_transf_4"/>
    <property type="match status" value="1"/>
</dbReference>
<organism evidence="8 9">
    <name type="scientific">Pseudomonas mangiferae</name>
    <dbReference type="NCBI Taxonomy" id="2593654"/>
    <lineage>
        <taxon>Bacteria</taxon>
        <taxon>Pseudomonadati</taxon>
        <taxon>Pseudomonadota</taxon>
        <taxon>Gammaproteobacteria</taxon>
        <taxon>Pseudomonadales</taxon>
        <taxon>Pseudomonadaceae</taxon>
        <taxon>Pseudomonas</taxon>
    </lineage>
</organism>
<keyword evidence="2" id="KW-0472">Membrane</keyword>
<proteinExistence type="inferred from homology"/>
<accession>A0A553GX70</accession>
<evidence type="ECO:0000313" key="8">
    <source>
        <dbReference type="EMBL" id="TRX74090.1"/>
    </source>
</evidence>
<dbReference type="Gene3D" id="3.90.550.10">
    <property type="entry name" value="Spore Coat Polysaccharide Biosynthesis Protein SpsA, Chain A"/>
    <property type="match status" value="1"/>
</dbReference>
<evidence type="ECO:0000259" key="6">
    <source>
        <dbReference type="Pfam" id="PF00535"/>
    </source>
</evidence>
<comment type="similarity">
    <text evidence="1">Belongs to the glycosyltransferase 2 family.</text>
</comment>
<feature type="coiled-coil region" evidence="5">
    <location>
        <begin position="264"/>
        <end position="298"/>
    </location>
</feature>
<sequence>MISMSQPFDILDYLAKVEMPDRLTPIESWHRHIPFAFAVLAMTRPRIFVELGTHRGDSYSAFCQGVAHQELGTRCFAVDTWQGDSQAGRYDDEIYRDLSAYHDPRYAGFSSLLRMTFDEALVHFVDGSVDLLHIDGLHTYDAVRHDFESWLPKMSERGVVLFHDTNVRRGDFAVWQLWDELTQRYPGFEFPFGFGLGVLLVGAQPPAPIVRFIEMAQADPHLAIQLFHGLGDAIAYRKAQAGLEQGREQIDSLGGQLTQARQVVEERDTQLQALNGVREQLEQRVHAITQQAAELHQALDERARQLSDKDHQLDLKQRALSIAEQRGQVLQQGVVEWSATSRELERRLDWLLGSRLWRTRNRMMRLAGLGHRVVEPTRVTVEPTWPPASPRKIDIIVPVYRGLDDTRRCIESVLASEYRAEAEVVVINDASPDPDLVTWLGTLGDRVTLLHNPQNLGFVGTVNRGMSLHPDRDVVLVNSDAMVANDWLDRLQRAVYRDAKIGSATPFSNNATICSYPATCQDNPLPDGYDVARLDALFSQVNAAQSVDIPTAVGFCMFIRRDCLDACGLFDAQLFGRGYGEENEFCMRSAERGWRHVLCGDTFAYHKGGVSFAETQSEHQQIGYRALIRLYPGYDRLVQQHIAADPAAHLRFAVDAARTRESGLPVVLMINHRRGGGTERHLRSLAEELAGSAEVYVLRPDVEGGAATLGSLDPDKPARLLFEPERDFELLLATLRSLGVTRLHFHHTIGVHLQFLLLAERLGVPYDVTVHDFYLACPQVTLADAAGRYCGAPDEAGCNACLAQRPAPGGADIATWRRFGEQLLYGAERVFTPSEDTLERMRRYFPDAALRCVPHERDLAVAEAAPAALTDARPLRIVVIGALSPFKGADALEGAALEARRLRLPLEFHLLGFAYRHLRSHPVSTLHVHGAYQEDELRERLLALEADLVWFPGSCPETYSYTLSTCLELGLPVIAPRIGAFPERLAGRSWTWLVEPDRPVAVIVEHLLDVRQRLLDRQAPVPVETRPLSAPYCYRGDYLPAVDVADEQGPSPAELVAAWGHLRHPRPPERIDNPPLLRMARRVLGMPLIRPILLRVPQSWKLGVKRLIVRRA</sequence>
<dbReference type="InterPro" id="IPR001173">
    <property type="entry name" value="Glyco_trans_2-like"/>
</dbReference>
<dbReference type="InterPro" id="IPR029063">
    <property type="entry name" value="SAM-dependent_MTases_sf"/>
</dbReference>
<evidence type="ECO:0000256" key="3">
    <source>
        <dbReference type="ARBA" id="ARBA00022676"/>
    </source>
</evidence>
<keyword evidence="4 8" id="KW-0808">Transferase</keyword>
<dbReference type="SUPFAM" id="SSF53756">
    <property type="entry name" value="UDP-Glycosyltransferase/glycogen phosphorylase"/>
    <property type="match status" value="1"/>
</dbReference>
<keyword evidence="2" id="KW-0997">Cell inner membrane</keyword>
<dbReference type="EMBL" id="VJOY01000010">
    <property type="protein sequence ID" value="TRX74090.1"/>
    <property type="molecule type" value="Genomic_DNA"/>
</dbReference>
<dbReference type="Gene3D" id="3.40.50.150">
    <property type="entry name" value="Vaccinia Virus protein VP39"/>
    <property type="match status" value="1"/>
</dbReference>
<dbReference type="OrthoDB" id="5123492at2"/>
<reference evidence="8 9" key="1">
    <citation type="submission" date="2019-07" db="EMBL/GenBank/DDBJ databases">
        <title>Pseudomonas mangiferae sp. nov., isolated from bark of mango tree in Thailand.</title>
        <authorList>
            <person name="Srisuk N."/>
            <person name="Anurat P."/>
        </authorList>
    </citation>
    <scope>NUCLEOTIDE SEQUENCE [LARGE SCALE GENOMIC DNA]</scope>
    <source>
        <strain evidence="8 9">DMKU_BBB3-04</strain>
    </source>
</reference>
<dbReference type="SUPFAM" id="SSF53448">
    <property type="entry name" value="Nucleotide-diphospho-sugar transferases"/>
    <property type="match status" value="1"/>
</dbReference>
<dbReference type="Pfam" id="PF13578">
    <property type="entry name" value="Methyltransf_24"/>
    <property type="match status" value="1"/>
</dbReference>
<keyword evidence="3" id="KW-0328">Glycosyltransferase</keyword>
<dbReference type="SUPFAM" id="SSF53335">
    <property type="entry name" value="S-adenosyl-L-methionine-dependent methyltransferases"/>
    <property type="match status" value="1"/>
</dbReference>
<dbReference type="InterPro" id="IPR029044">
    <property type="entry name" value="Nucleotide-diphossugar_trans"/>
</dbReference>
<dbReference type="PANTHER" id="PTHR43179:SF12">
    <property type="entry name" value="GALACTOFURANOSYLTRANSFERASE GLFT2"/>
    <property type="match status" value="1"/>
</dbReference>
<dbReference type="PANTHER" id="PTHR43179">
    <property type="entry name" value="RHAMNOSYLTRANSFERASE WBBL"/>
    <property type="match status" value="1"/>
</dbReference>
<evidence type="ECO:0000256" key="4">
    <source>
        <dbReference type="ARBA" id="ARBA00022679"/>
    </source>
</evidence>
<evidence type="ECO:0000256" key="2">
    <source>
        <dbReference type="ARBA" id="ARBA00022519"/>
    </source>
</evidence>